<keyword evidence="3" id="KW-1185">Reference proteome</keyword>
<proteinExistence type="predicted"/>
<protein>
    <recommendedName>
        <fullName evidence="4">Reverse transcriptase</fullName>
    </recommendedName>
</protein>
<dbReference type="InterPro" id="IPR036691">
    <property type="entry name" value="Endo/exonu/phosph_ase_sf"/>
</dbReference>
<comment type="caution">
    <text evidence="2">The sequence shown here is derived from an EMBL/GenBank/DDBJ whole genome shotgun (WGS) entry which is preliminary data.</text>
</comment>
<organism evidence="2 3">
    <name type="scientific">Dipteronia dyeriana</name>
    <dbReference type="NCBI Taxonomy" id="168575"/>
    <lineage>
        <taxon>Eukaryota</taxon>
        <taxon>Viridiplantae</taxon>
        <taxon>Streptophyta</taxon>
        <taxon>Embryophyta</taxon>
        <taxon>Tracheophyta</taxon>
        <taxon>Spermatophyta</taxon>
        <taxon>Magnoliopsida</taxon>
        <taxon>eudicotyledons</taxon>
        <taxon>Gunneridae</taxon>
        <taxon>Pentapetalae</taxon>
        <taxon>rosids</taxon>
        <taxon>malvids</taxon>
        <taxon>Sapindales</taxon>
        <taxon>Sapindaceae</taxon>
        <taxon>Hippocastanoideae</taxon>
        <taxon>Acereae</taxon>
        <taxon>Dipteronia</taxon>
    </lineage>
</organism>
<evidence type="ECO:0008006" key="4">
    <source>
        <dbReference type="Google" id="ProtNLM"/>
    </source>
</evidence>
<sequence length="619" mass="71763">MATSNELSVGLELGCDKSLNRMDIDGGFSLNGLPNAIDEETNPMDPKSSEADSTSVPKLNFKGMWFGLWRLTGFYGNPKTDQRHHDWTLLRWLHSMCNLHWIVAGDFNEILADSEKCEGLPRPRTLIENFRAVLDDCDLQDLGFTGSVYTWSNKKTDTDLVQERLDRCVSDFQWRNLFPASRVRHLEFWRSDHRPILLEVSGSQNFYYDQNVPWQRQFHVEECLADHAECEKIVKRAWFDGRDSDNMKGLASLDQCTTNLGHWYGRQRPGLLKEIRVTQGALREASNMSSPFSWADIHKIESELNALLDKEEIYRRQRSRENWLHSGDRNSKYFHWKASFRRAGNRISVLFDSGGNWVSGQMEICRVVETYFKDIFSTTNPNQDTLDRVFRDRARERVQGWQNKLFLAGGEEVLLKAVVQAIPTYYMSLFRLQQGLIEELHKLSARFWWGSDDEKRKIHQFPTSGIACFRVGSFLKRAVVGVLGVNTRLIRDSFLPEDADLILSILCSSYYVNDSLVWHYDNLGSYSVRSGYHLRCNLLASPISSGLVSCESWWKYLWCMKLPTYRASHDWLPTWCSLWCCPALKQIRVLCPFMKGLKCNYGTSLVDFMMLCRNVLLID</sequence>
<evidence type="ECO:0000313" key="3">
    <source>
        <dbReference type="Proteomes" id="UP001280121"/>
    </source>
</evidence>
<name>A0AAD9XNB4_9ROSI</name>
<feature type="region of interest" description="Disordered" evidence="1">
    <location>
        <begin position="34"/>
        <end position="55"/>
    </location>
</feature>
<dbReference type="Proteomes" id="UP001280121">
    <property type="component" value="Unassembled WGS sequence"/>
</dbReference>
<dbReference type="PANTHER" id="PTHR33710">
    <property type="entry name" value="BNAC02G09200D PROTEIN"/>
    <property type="match status" value="1"/>
</dbReference>
<evidence type="ECO:0000256" key="1">
    <source>
        <dbReference type="SAM" id="MobiDB-lite"/>
    </source>
</evidence>
<dbReference type="PANTHER" id="PTHR33710:SF62">
    <property type="entry name" value="DUF4283 DOMAIN PROTEIN"/>
    <property type="match status" value="1"/>
</dbReference>
<dbReference type="Gene3D" id="3.60.10.10">
    <property type="entry name" value="Endonuclease/exonuclease/phosphatase"/>
    <property type="match status" value="1"/>
</dbReference>
<reference evidence="2" key="1">
    <citation type="journal article" date="2023" name="Plant J.">
        <title>Genome sequences and population genomics provide insights into the demographic history, inbreeding, and mutation load of two 'living fossil' tree species of Dipteronia.</title>
        <authorList>
            <person name="Feng Y."/>
            <person name="Comes H.P."/>
            <person name="Chen J."/>
            <person name="Zhu S."/>
            <person name="Lu R."/>
            <person name="Zhang X."/>
            <person name="Li P."/>
            <person name="Qiu J."/>
            <person name="Olsen K.M."/>
            <person name="Qiu Y."/>
        </authorList>
    </citation>
    <scope>NUCLEOTIDE SEQUENCE</scope>
    <source>
        <strain evidence="2">KIB01</strain>
    </source>
</reference>
<gene>
    <name evidence="2" type="ORF">Ddye_001086</name>
</gene>
<dbReference type="AlphaFoldDB" id="A0AAD9XNB4"/>
<accession>A0AAD9XNB4</accession>
<dbReference type="EMBL" id="JANJYI010000001">
    <property type="protein sequence ID" value="KAK2662512.1"/>
    <property type="molecule type" value="Genomic_DNA"/>
</dbReference>
<dbReference type="SUPFAM" id="SSF56219">
    <property type="entry name" value="DNase I-like"/>
    <property type="match status" value="1"/>
</dbReference>
<evidence type="ECO:0000313" key="2">
    <source>
        <dbReference type="EMBL" id="KAK2662512.1"/>
    </source>
</evidence>